<dbReference type="KEGG" id="pstg:E8M01_24890"/>
<evidence type="ECO:0000313" key="3">
    <source>
        <dbReference type="Proteomes" id="UP000298781"/>
    </source>
</evidence>
<accession>A0A4D7B8B0</accession>
<gene>
    <name evidence="2" type="ORF">E8M01_24890</name>
</gene>
<evidence type="ECO:0000256" key="1">
    <source>
        <dbReference type="SAM" id="SignalP"/>
    </source>
</evidence>
<proteinExistence type="predicted"/>
<dbReference type="EMBL" id="CP039690">
    <property type="protein sequence ID" value="QCI67185.1"/>
    <property type="molecule type" value="Genomic_DNA"/>
</dbReference>
<evidence type="ECO:0000313" key="2">
    <source>
        <dbReference type="EMBL" id="QCI67185.1"/>
    </source>
</evidence>
<name>A0A4D7B8B0_9HYPH</name>
<organism evidence="2 3">
    <name type="scientific">Phreatobacter stygius</name>
    <dbReference type="NCBI Taxonomy" id="1940610"/>
    <lineage>
        <taxon>Bacteria</taxon>
        <taxon>Pseudomonadati</taxon>
        <taxon>Pseudomonadota</taxon>
        <taxon>Alphaproteobacteria</taxon>
        <taxon>Hyphomicrobiales</taxon>
        <taxon>Phreatobacteraceae</taxon>
        <taxon>Phreatobacter</taxon>
    </lineage>
</organism>
<protein>
    <submittedName>
        <fullName evidence="2">Uncharacterized protein</fullName>
    </submittedName>
</protein>
<sequence length="114" mass="12370">MHLRKFGAARGILASLWLVCAMATPLPADGPIPRLHAIGDACRTIKGSVEAGERVSLRLHGLRIASGRFDRSIFISHGLRLLGTLSDGSRHDVADCIRTIETIYRSLDLTSEPP</sequence>
<keyword evidence="1" id="KW-0732">Signal</keyword>
<feature type="chain" id="PRO_5021001849" evidence="1">
    <location>
        <begin position="24"/>
        <end position="114"/>
    </location>
</feature>
<reference evidence="2 3" key="1">
    <citation type="submission" date="2019-04" db="EMBL/GenBank/DDBJ databases">
        <title>Phreatobacter aquaticus sp. nov.</title>
        <authorList>
            <person name="Choi A."/>
        </authorList>
    </citation>
    <scope>NUCLEOTIDE SEQUENCE [LARGE SCALE GENOMIC DNA]</scope>
    <source>
        <strain evidence="2 3">KCTC 52518</strain>
    </source>
</reference>
<keyword evidence="3" id="KW-1185">Reference proteome</keyword>
<dbReference type="AlphaFoldDB" id="A0A4D7B8B0"/>
<dbReference type="Proteomes" id="UP000298781">
    <property type="component" value="Chromosome"/>
</dbReference>
<feature type="signal peptide" evidence="1">
    <location>
        <begin position="1"/>
        <end position="23"/>
    </location>
</feature>
<dbReference type="RefSeq" id="WP_136962620.1">
    <property type="nucleotide sequence ID" value="NZ_CP039690.1"/>
</dbReference>